<dbReference type="Gene3D" id="3.80.10.10">
    <property type="entry name" value="Ribonuclease Inhibitor"/>
    <property type="match status" value="1"/>
</dbReference>
<dbReference type="Pfam" id="PF13516">
    <property type="entry name" value="LRR_6"/>
    <property type="match status" value="2"/>
</dbReference>
<sequence>MKHCPGARKLSISYTSDLPASVWKDLFSGVSKNQNLKELKMSSSKFSDSCMENLCVILKDPNCKLEKLTLEGCKVTYWFCQYLFSAPCLKSLHFSYMSFVDDGMKLSSKTLEKMNCQLQTVSFMFCRLTRRCSQNLLSALSSNESLKNLDLSGNPFEEGGIQLLCKVLENQNCKLETLRLTYCKLSSACSQYLFATLMKNESLKELCLSHNSFGKHAMKHLCEALGNQNCKLHTLRLIQCNLTATGLQDLLPVICSSENLKMLDLSSNFFGDEGMKLLCEALEKQTFKLQTLNLWQDYLSEESERALTSLQSRKSFHITWEEYHKAEFFDWDAEDTV</sequence>
<dbReference type="InterPro" id="IPR050637">
    <property type="entry name" value="NLRP_innate_immun_reg"/>
</dbReference>
<dbReference type="InterPro" id="IPR032675">
    <property type="entry name" value="LRR_dom_sf"/>
</dbReference>
<organism evidence="1 2">
    <name type="scientific">Vombatus ursinus</name>
    <name type="common">Common wombat</name>
    <dbReference type="NCBI Taxonomy" id="29139"/>
    <lineage>
        <taxon>Eukaryota</taxon>
        <taxon>Metazoa</taxon>
        <taxon>Chordata</taxon>
        <taxon>Craniata</taxon>
        <taxon>Vertebrata</taxon>
        <taxon>Euteleostomi</taxon>
        <taxon>Mammalia</taxon>
        <taxon>Metatheria</taxon>
        <taxon>Diprotodontia</taxon>
        <taxon>Vombatidae</taxon>
        <taxon>Vombatus</taxon>
    </lineage>
</organism>
<dbReference type="GO" id="GO:0050729">
    <property type="term" value="P:positive regulation of inflammatory response"/>
    <property type="evidence" value="ECO:0007669"/>
    <property type="project" value="TreeGrafter"/>
</dbReference>
<dbReference type="PANTHER" id="PTHR45690">
    <property type="entry name" value="NACHT, LRR AND PYD DOMAINS-CONTAINING PROTEIN 12"/>
    <property type="match status" value="1"/>
</dbReference>
<dbReference type="AlphaFoldDB" id="A0A4X2M5Z5"/>
<dbReference type="SMART" id="SM00368">
    <property type="entry name" value="LRR_RI"/>
    <property type="match status" value="7"/>
</dbReference>
<dbReference type="PANTHER" id="PTHR45690:SF4">
    <property type="entry name" value="NACHT, LRR AND PYD DOMAINS-CONTAINING PROTEIN 10"/>
    <property type="match status" value="1"/>
</dbReference>
<dbReference type="Proteomes" id="UP000314987">
    <property type="component" value="Unassembled WGS sequence"/>
</dbReference>
<dbReference type="Ensembl" id="ENSVURT00010033004.1">
    <property type="protein sequence ID" value="ENSVURP00010028965.1"/>
    <property type="gene ID" value="ENSVURG00010022191.1"/>
</dbReference>
<reference evidence="1" key="3">
    <citation type="submission" date="2025-09" db="UniProtKB">
        <authorList>
            <consortium name="Ensembl"/>
        </authorList>
    </citation>
    <scope>IDENTIFICATION</scope>
</reference>
<dbReference type="Pfam" id="PF00560">
    <property type="entry name" value="LRR_1"/>
    <property type="match status" value="1"/>
</dbReference>
<evidence type="ECO:0000313" key="1">
    <source>
        <dbReference type="Ensembl" id="ENSVURP00010028965.1"/>
    </source>
</evidence>
<proteinExistence type="predicted"/>
<gene>
    <name evidence="1" type="primary">LOC114046074</name>
</gene>
<keyword evidence="2" id="KW-1185">Reference proteome</keyword>
<evidence type="ECO:0008006" key="3">
    <source>
        <dbReference type="Google" id="ProtNLM"/>
    </source>
</evidence>
<dbReference type="GeneTree" id="ENSGT01150000286911"/>
<name>A0A4X2M5Z5_VOMUR</name>
<dbReference type="InterPro" id="IPR001611">
    <property type="entry name" value="Leu-rich_rpt"/>
</dbReference>
<reference evidence="2" key="1">
    <citation type="submission" date="2018-12" db="EMBL/GenBank/DDBJ databases">
        <authorList>
            <person name="Yazar S."/>
        </authorList>
    </citation>
    <scope>NUCLEOTIDE SEQUENCE [LARGE SCALE GENOMIC DNA]</scope>
</reference>
<evidence type="ECO:0000313" key="2">
    <source>
        <dbReference type="Proteomes" id="UP000314987"/>
    </source>
</evidence>
<dbReference type="OMA" id="RDPNCEL"/>
<dbReference type="GO" id="GO:0005737">
    <property type="term" value="C:cytoplasm"/>
    <property type="evidence" value="ECO:0007669"/>
    <property type="project" value="TreeGrafter"/>
</dbReference>
<accession>A0A4X2M5Z5</accession>
<dbReference type="SUPFAM" id="SSF52047">
    <property type="entry name" value="RNI-like"/>
    <property type="match status" value="1"/>
</dbReference>
<reference evidence="1" key="2">
    <citation type="submission" date="2025-08" db="UniProtKB">
        <authorList>
            <consortium name="Ensembl"/>
        </authorList>
    </citation>
    <scope>IDENTIFICATION</scope>
</reference>
<protein>
    <recommendedName>
        <fullName evidence="3">NACHT LRR and PYD domain-containing protein</fullName>
    </recommendedName>
</protein>